<evidence type="ECO:0008006" key="5">
    <source>
        <dbReference type="Google" id="ProtNLM"/>
    </source>
</evidence>
<proteinExistence type="predicted"/>
<evidence type="ECO:0000313" key="3">
    <source>
        <dbReference type="EMBL" id="MEV0710289.1"/>
    </source>
</evidence>
<evidence type="ECO:0000256" key="2">
    <source>
        <dbReference type="SAM" id="Phobius"/>
    </source>
</evidence>
<feature type="transmembrane region" description="Helical" evidence="2">
    <location>
        <begin position="22"/>
        <end position="46"/>
    </location>
</feature>
<reference evidence="3 4" key="1">
    <citation type="submission" date="2024-06" db="EMBL/GenBank/DDBJ databases">
        <title>The Natural Products Discovery Center: Release of the First 8490 Sequenced Strains for Exploring Actinobacteria Biosynthetic Diversity.</title>
        <authorList>
            <person name="Kalkreuter E."/>
            <person name="Kautsar S.A."/>
            <person name="Yang D."/>
            <person name="Bader C.D."/>
            <person name="Teijaro C.N."/>
            <person name="Fluegel L."/>
            <person name="Davis C.M."/>
            <person name="Simpson J.R."/>
            <person name="Lauterbach L."/>
            <person name="Steele A.D."/>
            <person name="Gui C."/>
            <person name="Meng S."/>
            <person name="Li G."/>
            <person name="Viehrig K."/>
            <person name="Ye F."/>
            <person name="Su P."/>
            <person name="Kiefer A.F."/>
            <person name="Nichols A."/>
            <person name="Cepeda A.J."/>
            <person name="Yan W."/>
            <person name="Fan B."/>
            <person name="Jiang Y."/>
            <person name="Adhikari A."/>
            <person name="Zheng C.-J."/>
            <person name="Schuster L."/>
            <person name="Cowan T.M."/>
            <person name="Smanski M.J."/>
            <person name="Chevrette M.G."/>
            <person name="De Carvalho L.P.S."/>
            <person name="Shen B."/>
        </authorList>
    </citation>
    <scope>NUCLEOTIDE SEQUENCE [LARGE SCALE GENOMIC DNA]</scope>
    <source>
        <strain evidence="3 4">NPDC050403</strain>
    </source>
</reference>
<name>A0ABV3FXX7_9NOCA</name>
<comment type="caution">
    <text evidence="3">The sequence shown here is derived from an EMBL/GenBank/DDBJ whole genome shotgun (WGS) entry which is preliminary data.</text>
</comment>
<sequence>MAGAVRYAGRGRHRRESRERELAPHTVVTLALLSLIPVLAAVGPLAASALMLRYRVTSQSPASAHVVAVASAAGLMTLAASAVIVMLAVTARRAHQRVGASAMPVASTSSLS</sequence>
<protein>
    <recommendedName>
        <fullName evidence="5">Transmembrane protein</fullName>
    </recommendedName>
</protein>
<keyword evidence="2" id="KW-1133">Transmembrane helix</keyword>
<feature type="region of interest" description="Disordered" evidence="1">
    <location>
        <begin position="1"/>
        <end position="21"/>
    </location>
</feature>
<keyword evidence="2" id="KW-0812">Transmembrane</keyword>
<feature type="transmembrane region" description="Helical" evidence="2">
    <location>
        <begin position="66"/>
        <end position="89"/>
    </location>
</feature>
<accession>A0ABV3FXX7</accession>
<dbReference type="EMBL" id="JBFAKC010000010">
    <property type="protein sequence ID" value="MEV0710289.1"/>
    <property type="molecule type" value="Genomic_DNA"/>
</dbReference>
<keyword evidence="4" id="KW-1185">Reference proteome</keyword>
<dbReference type="RefSeq" id="WP_157978861.1">
    <property type="nucleotide sequence ID" value="NZ_JBEXKW010000024.1"/>
</dbReference>
<evidence type="ECO:0000313" key="4">
    <source>
        <dbReference type="Proteomes" id="UP001551695"/>
    </source>
</evidence>
<gene>
    <name evidence="3" type="ORF">AB0I48_22220</name>
</gene>
<keyword evidence="2" id="KW-0472">Membrane</keyword>
<evidence type="ECO:0000256" key="1">
    <source>
        <dbReference type="SAM" id="MobiDB-lite"/>
    </source>
</evidence>
<organism evidence="3 4">
    <name type="scientific">Nocardia aurea</name>
    <dbReference type="NCBI Taxonomy" id="2144174"/>
    <lineage>
        <taxon>Bacteria</taxon>
        <taxon>Bacillati</taxon>
        <taxon>Actinomycetota</taxon>
        <taxon>Actinomycetes</taxon>
        <taxon>Mycobacteriales</taxon>
        <taxon>Nocardiaceae</taxon>
        <taxon>Nocardia</taxon>
    </lineage>
</organism>
<dbReference type="Proteomes" id="UP001551695">
    <property type="component" value="Unassembled WGS sequence"/>
</dbReference>